<reference evidence="1" key="3">
    <citation type="submission" date="2018-11" db="EMBL/GenBank/DDBJ databases">
        <title>Proposal to divide the Flavobacteriaceae and reorganize its genera based on Amino Acid Identity values calculated from whole genome sequences.</title>
        <authorList>
            <person name="Nicholson A.C."/>
            <person name="Gulvik C.A."/>
            <person name="Whitney A.M."/>
            <person name="Humrighouse B.W."/>
            <person name="Bell M."/>
            <person name="Holmes B."/>
            <person name="Steigerwalt A."/>
            <person name="Villarma A."/>
            <person name="Sheth M."/>
            <person name="Batra D."/>
            <person name="Pryor J."/>
            <person name="Bernardet J.-F."/>
            <person name="Hugo C."/>
            <person name="Kampfer P."/>
            <person name="Newman J."/>
            <person name="Mcquiston J.R."/>
        </authorList>
    </citation>
    <scope>NUCLEOTIDE SEQUENCE [LARGE SCALE GENOMIC DNA]</scope>
    <source>
        <strain evidence="1">DSM 22165</strain>
    </source>
</reference>
<dbReference type="EMBL" id="RJTU01000072">
    <property type="protein sequence ID" value="ROI12439.1"/>
    <property type="molecule type" value="Genomic_DNA"/>
</dbReference>
<dbReference type="RefSeq" id="WP_089769681.1">
    <property type="nucleotide sequence ID" value="NZ_FNWX01000015.1"/>
</dbReference>
<dbReference type="AlphaFoldDB" id="A0A1H6JFR9"/>
<organism evidence="2 3">
    <name type="scientific">Epilithonimonas hominis</name>
    <dbReference type="NCBI Taxonomy" id="420404"/>
    <lineage>
        <taxon>Bacteria</taxon>
        <taxon>Pseudomonadati</taxon>
        <taxon>Bacteroidota</taxon>
        <taxon>Flavobacteriia</taxon>
        <taxon>Flavobacteriales</taxon>
        <taxon>Weeksellaceae</taxon>
        <taxon>Chryseobacterium group</taxon>
        <taxon>Epilithonimonas</taxon>
    </lineage>
</organism>
<gene>
    <name evidence="1" type="ORF">EGH73_11745</name>
    <name evidence="2" type="ORF">SAMN05421793_11515</name>
</gene>
<evidence type="ECO:0000313" key="4">
    <source>
        <dbReference type="Proteomes" id="UP000267623"/>
    </source>
</evidence>
<keyword evidence="3" id="KW-1185">Reference proteome</keyword>
<dbReference type="EMBL" id="FNWX01000015">
    <property type="protein sequence ID" value="SEH61146.1"/>
    <property type="molecule type" value="Genomic_DNA"/>
</dbReference>
<proteinExistence type="predicted"/>
<evidence type="ECO:0000313" key="2">
    <source>
        <dbReference type="EMBL" id="SEH61146.1"/>
    </source>
</evidence>
<evidence type="ECO:0000313" key="1">
    <source>
        <dbReference type="EMBL" id="ROI12439.1"/>
    </source>
</evidence>
<dbReference type="Proteomes" id="UP000267623">
    <property type="component" value="Unassembled WGS sequence"/>
</dbReference>
<protein>
    <submittedName>
        <fullName evidence="2">Uncharacterized protein</fullName>
    </submittedName>
</protein>
<reference evidence="2" key="2">
    <citation type="submission" date="2016-10" db="EMBL/GenBank/DDBJ databases">
        <authorList>
            <person name="de Groot N.N."/>
        </authorList>
    </citation>
    <scope>NUCLEOTIDE SEQUENCE [LARGE SCALE GENOMIC DNA]</scope>
    <source>
        <strain evidence="2">DSM 19326</strain>
    </source>
</reference>
<evidence type="ECO:0000313" key="3">
    <source>
        <dbReference type="Proteomes" id="UP000198555"/>
    </source>
</evidence>
<reference evidence="4" key="4">
    <citation type="submission" date="2018-11" db="EMBL/GenBank/DDBJ databases">
        <title>Proposal to divide the Flavobacteriaceae and reorganize its genera based on Amino Acid Identity values calculated from whole genome sequences.</title>
        <authorList>
            <person name="Nicholson A.C."/>
            <person name="Gulvik C.A."/>
            <person name="Whitney A.M."/>
            <person name="Humrighouse B.W."/>
            <person name="Bell M."/>
            <person name="Holmes B."/>
            <person name="Steigerwalt A."/>
            <person name="Villarma A."/>
            <person name="Sheth M."/>
            <person name="Batra D."/>
            <person name="Pryor J."/>
            <person name="Bernardet J.-F."/>
            <person name="Hugo C."/>
            <person name="Kampfer P."/>
            <person name="Newman J."/>
            <person name="Mcquiston J."/>
        </authorList>
    </citation>
    <scope>NUCLEOTIDE SEQUENCE [LARGE SCALE GENOMIC DNA]</scope>
    <source>
        <strain evidence="4">DSM 22165</strain>
    </source>
</reference>
<dbReference type="STRING" id="420404.SAMN05421793_11515"/>
<dbReference type="Proteomes" id="UP000198555">
    <property type="component" value="Unassembled WGS sequence"/>
</dbReference>
<name>A0A1H6JFR9_9FLAO</name>
<sequence length="181" mass="21453">MNYEQLQFNLNAYKETGEILDGARFLIHEFELDDENFLGFGFREELEKNSILLTANGEIGDMQEVMIPRNLFDFDLTLVLNLLAHEMLHVRQKSPKMMIMDKNEREWQAYYEMLFHTNFPQIPELSDYYKNFFGEKALIYYGRMGEGSELQLKYLEQKKEVETLLKKINNSNTSTSSVRHL</sequence>
<accession>A0A1H6JFR9</accession>
<reference evidence="3" key="1">
    <citation type="submission" date="2016-10" db="EMBL/GenBank/DDBJ databases">
        <authorList>
            <person name="Varghese N."/>
            <person name="Submissions S."/>
        </authorList>
    </citation>
    <scope>NUCLEOTIDE SEQUENCE [LARGE SCALE GENOMIC DNA]</scope>
    <source>
        <strain evidence="3">DSM 19326</strain>
    </source>
</reference>